<feature type="compositionally biased region" description="Acidic residues" evidence="1">
    <location>
        <begin position="72"/>
        <end position="83"/>
    </location>
</feature>
<proteinExistence type="predicted"/>
<dbReference type="Proteomes" id="UP000075886">
    <property type="component" value="Unassembled WGS sequence"/>
</dbReference>
<dbReference type="STRING" id="69004.A0A182QN83"/>
<evidence type="ECO:0000256" key="1">
    <source>
        <dbReference type="SAM" id="MobiDB-lite"/>
    </source>
</evidence>
<feature type="compositionally biased region" description="Basic residues" evidence="1">
    <location>
        <begin position="44"/>
        <end position="61"/>
    </location>
</feature>
<evidence type="ECO:0000313" key="3">
    <source>
        <dbReference type="Proteomes" id="UP000075886"/>
    </source>
</evidence>
<keyword evidence="3" id="KW-1185">Reference proteome</keyword>
<dbReference type="EnsemblMetazoa" id="AFAF013586-RA">
    <property type="protein sequence ID" value="AFAF013586-PA"/>
    <property type="gene ID" value="AFAF013586"/>
</dbReference>
<feature type="compositionally biased region" description="Basic and acidic residues" evidence="1">
    <location>
        <begin position="62"/>
        <end position="71"/>
    </location>
</feature>
<feature type="compositionally biased region" description="Pro residues" evidence="1">
    <location>
        <begin position="86"/>
        <end position="100"/>
    </location>
</feature>
<reference evidence="2" key="2">
    <citation type="submission" date="2020-05" db="UniProtKB">
        <authorList>
            <consortium name="EnsemblMetazoa"/>
        </authorList>
    </citation>
    <scope>IDENTIFICATION</scope>
    <source>
        <strain evidence="2">FAR1</strain>
    </source>
</reference>
<name>A0A182QN83_9DIPT</name>
<feature type="region of interest" description="Disordered" evidence="1">
    <location>
        <begin position="198"/>
        <end position="262"/>
    </location>
</feature>
<dbReference type="AlphaFoldDB" id="A0A182QN83"/>
<protein>
    <submittedName>
        <fullName evidence="2">Uncharacterized protein</fullName>
    </submittedName>
</protein>
<dbReference type="VEuPathDB" id="VectorBase:AFAF013586"/>
<organism evidence="2 3">
    <name type="scientific">Anopheles farauti</name>
    <dbReference type="NCBI Taxonomy" id="69004"/>
    <lineage>
        <taxon>Eukaryota</taxon>
        <taxon>Metazoa</taxon>
        <taxon>Ecdysozoa</taxon>
        <taxon>Arthropoda</taxon>
        <taxon>Hexapoda</taxon>
        <taxon>Insecta</taxon>
        <taxon>Pterygota</taxon>
        <taxon>Neoptera</taxon>
        <taxon>Endopterygota</taxon>
        <taxon>Diptera</taxon>
        <taxon>Nematocera</taxon>
        <taxon>Culicoidea</taxon>
        <taxon>Culicidae</taxon>
        <taxon>Anophelinae</taxon>
        <taxon>Anopheles</taxon>
    </lineage>
</organism>
<feature type="region of interest" description="Disordered" evidence="1">
    <location>
        <begin position="1"/>
        <end position="105"/>
    </location>
</feature>
<dbReference type="EMBL" id="AXCN02001701">
    <property type="status" value="NOT_ANNOTATED_CDS"/>
    <property type="molecule type" value="Genomic_DNA"/>
</dbReference>
<reference evidence="3" key="1">
    <citation type="submission" date="2014-01" db="EMBL/GenBank/DDBJ databases">
        <title>The Genome Sequence of Anopheles farauti FAR1 (V2).</title>
        <authorList>
            <consortium name="The Broad Institute Genomics Platform"/>
            <person name="Neafsey D.E."/>
            <person name="Besansky N."/>
            <person name="Howell P."/>
            <person name="Walton C."/>
            <person name="Young S.K."/>
            <person name="Zeng Q."/>
            <person name="Gargeya S."/>
            <person name="Fitzgerald M."/>
            <person name="Haas B."/>
            <person name="Abouelleil A."/>
            <person name="Allen A.W."/>
            <person name="Alvarado L."/>
            <person name="Arachchi H.M."/>
            <person name="Berlin A.M."/>
            <person name="Chapman S.B."/>
            <person name="Gainer-Dewar J."/>
            <person name="Goldberg J."/>
            <person name="Griggs A."/>
            <person name="Gujja S."/>
            <person name="Hansen M."/>
            <person name="Howarth C."/>
            <person name="Imamovic A."/>
            <person name="Ireland A."/>
            <person name="Larimer J."/>
            <person name="McCowan C."/>
            <person name="Murphy C."/>
            <person name="Pearson M."/>
            <person name="Poon T.W."/>
            <person name="Priest M."/>
            <person name="Roberts A."/>
            <person name="Saif S."/>
            <person name="Shea T."/>
            <person name="Sisk P."/>
            <person name="Sykes S."/>
            <person name="Wortman J."/>
            <person name="Nusbaum C."/>
            <person name="Birren B."/>
        </authorList>
    </citation>
    <scope>NUCLEOTIDE SEQUENCE [LARGE SCALE GENOMIC DNA]</scope>
    <source>
        <strain evidence="3">FAR1</strain>
    </source>
</reference>
<accession>A0A182QN83</accession>
<evidence type="ECO:0000313" key="2">
    <source>
        <dbReference type="EnsemblMetazoa" id="AFAF013586-PA"/>
    </source>
</evidence>
<sequence>MYQIASGATKKSVLFADGVAPGDESSSSDDETKERSPNKLSTAKQRKKMRRQRALKISGKKRLMDRLKQPELDEEAEQLDPELENLPPPPPPPGSPPPELQQPRCLNPPVVRMIDFREGGFGHLPIPGMVPPPMHLTGAPNGSHPSGSLGLQPPLPVPPVPMPVPSPIMPIGYRHPAGLPPPPHHVLLPSHLGVGGVQRPASPHGTLSLHHHSHPPPPPSHLLYHHGPHGPLIVPPPHHGVYPPQTMQLPPPPTGSAAAATTSGVSANMSPALIVIGSKKRPIDSINSPAAAPTLTTIVGGNGGSTGSATMYEGTPPV</sequence>